<sequence>MPSRPKVKSLTFYGQTSWMVFKTQFDVVSSTNRWTDFVKASQHVASLQGSAAEVIQGILADKLTDPNDHRECSGI</sequence>
<name>A0A4Y2CBX4_ARAVE</name>
<evidence type="ECO:0000313" key="2">
    <source>
        <dbReference type="Proteomes" id="UP000499080"/>
    </source>
</evidence>
<protein>
    <submittedName>
        <fullName evidence="1">Uncharacterized protein</fullName>
    </submittedName>
</protein>
<dbReference type="OrthoDB" id="6537796at2759"/>
<evidence type="ECO:0000313" key="1">
    <source>
        <dbReference type="EMBL" id="GBM01366.1"/>
    </source>
</evidence>
<gene>
    <name evidence="1" type="ORF">AVEN_135791_1</name>
</gene>
<dbReference type="AlphaFoldDB" id="A0A4Y2CBX4"/>
<dbReference type="EMBL" id="BGPR01000168">
    <property type="protein sequence ID" value="GBM01366.1"/>
    <property type="molecule type" value="Genomic_DNA"/>
</dbReference>
<proteinExistence type="predicted"/>
<comment type="caution">
    <text evidence="1">The sequence shown here is derived from an EMBL/GenBank/DDBJ whole genome shotgun (WGS) entry which is preliminary data.</text>
</comment>
<reference evidence="1 2" key="1">
    <citation type="journal article" date="2019" name="Sci. Rep.">
        <title>Orb-weaving spider Araneus ventricosus genome elucidates the spidroin gene catalogue.</title>
        <authorList>
            <person name="Kono N."/>
            <person name="Nakamura H."/>
            <person name="Ohtoshi R."/>
            <person name="Moran D.A.P."/>
            <person name="Shinohara A."/>
            <person name="Yoshida Y."/>
            <person name="Fujiwara M."/>
            <person name="Mori M."/>
            <person name="Tomita M."/>
            <person name="Arakawa K."/>
        </authorList>
    </citation>
    <scope>NUCLEOTIDE SEQUENCE [LARGE SCALE GENOMIC DNA]</scope>
</reference>
<organism evidence="1 2">
    <name type="scientific">Araneus ventricosus</name>
    <name type="common">Orbweaver spider</name>
    <name type="synonym">Epeira ventricosa</name>
    <dbReference type="NCBI Taxonomy" id="182803"/>
    <lineage>
        <taxon>Eukaryota</taxon>
        <taxon>Metazoa</taxon>
        <taxon>Ecdysozoa</taxon>
        <taxon>Arthropoda</taxon>
        <taxon>Chelicerata</taxon>
        <taxon>Arachnida</taxon>
        <taxon>Araneae</taxon>
        <taxon>Araneomorphae</taxon>
        <taxon>Entelegynae</taxon>
        <taxon>Araneoidea</taxon>
        <taxon>Araneidae</taxon>
        <taxon>Araneus</taxon>
    </lineage>
</organism>
<accession>A0A4Y2CBX4</accession>
<keyword evidence="2" id="KW-1185">Reference proteome</keyword>
<dbReference type="Proteomes" id="UP000499080">
    <property type="component" value="Unassembled WGS sequence"/>
</dbReference>